<evidence type="ECO:0000313" key="1">
    <source>
        <dbReference type="EMBL" id="QUX32008.1"/>
    </source>
</evidence>
<evidence type="ECO:0000313" key="2">
    <source>
        <dbReference type="Proteomes" id="UP000678016"/>
    </source>
</evidence>
<name>A0ABX8CG89_9ACTN</name>
<sequence length="87" mass="8952">MVRPATEHRIRATLPSTLSAALTARTRWCGRPAGQRAVTLNEAGAALTGSGPVFAPDTYRSVFPDVAEAAAEAIAALLRGPAPVRAG</sequence>
<dbReference type="RefSeq" id="WP_212644649.1">
    <property type="nucleotide sequence ID" value="NZ_CP074132.1"/>
</dbReference>
<dbReference type="Proteomes" id="UP000678016">
    <property type="component" value="Chromosome"/>
</dbReference>
<keyword evidence="2" id="KW-1185">Reference proteome</keyword>
<reference evidence="2" key="1">
    <citation type="submission" date="2021-05" db="EMBL/GenBank/DDBJ databases">
        <title>Direct Submission.</title>
        <authorList>
            <person name="Li K."/>
            <person name="Gao J."/>
        </authorList>
    </citation>
    <scope>NUCLEOTIDE SEQUENCE [LARGE SCALE GENOMIC DNA]</scope>
    <source>
        <strain evidence="2">HDS12</strain>
    </source>
</reference>
<gene>
    <name evidence="1" type="ORF">KGD83_07830</name>
</gene>
<accession>A0ABX8CG89</accession>
<dbReference type="EMBL" id="CP074132">
    <property type="protein sequence ID" value="QUX32008.1"/>
    <property type="molecule type" value="Genomic_DNA"/>
</dbReference>
<protein>
    <submittedName>
        <fullName evidence="1">Uncharacterized protein</fullName>
    </submittedName>
</protein>
<organism evidence="1 2">
    <name type="scientific">Nocardiopsis akebiae</name>
    <dbReference type="NCBI Taxonomy" id="2831968"/>
    <lineage>
        <taxon>Bacteria</taxon>
        <taxon>Bacillati</taxon>
        <taxon>Actinomycetota</taxon>
        <taxon>Actinomycetes</taxon>
        <taxon>Streptosporangiales</taxon>
        <taxon>Nocardiopsidaceae</taxon>
        <taxon>Nocardiopsis</taxon>
    </lineage>
</organism>
<proteinExistence type="predicted"/>